<evidence type="ECO:0000259" key="2">
    <source>
        <dbReference type="Pfam" id="PF02668"/>
    </source>
</evidence>
<evidence type="ECO:0000313" key="4">
    <source>
        <dbReference type="Proteomes" id="UP001321749"/>
    </source>
</evidence>
<dbReference type="Proteomes" id="UP001321749">
    <property type="component" value="Unassembled WGS sequence"/>
</dbReference>
<comment type="caution">
    <text evidence="3">The sequence shown here is derived from an EMBL/GenBank/DDBJ whole genome shotgun (WGS) entry which is preliminary data.</text>
</comment>
<dbReference type="InterPro" id="IPR042098">
    <property type="entry name" value="TauD-like_sf"/>
</dbReference>
<dbReference type="Gene3D" id="3.60.130.10">
    <property type="entry name" value="Clavaminate synthase-like"/>
    <property type="match status" value="1"/>
</dbReference>
<keyword evidence="1" id="KW-0560">Oxidoreductase</keyword>
<evidence type="ECO:0000256" key="1">
    <source>
        <dbReference type="ARBA" id="ARBA00023002"/>
    </source>
</evidence>
<dbReference type="AlphaFoldDB" id="A0AAV9HBS3"/>
<dbReference type="SUPFAM" id="SSF51197">
    <property type="entry name" value="Clavaminate synthase-like"/>
    <property type="match status" value="1"/>
</dbReference>
<dbReference type="EMBL" id="MU865150">
    <property type="protein sequence ID" value="KAK4456937.1"/>
    <property type="molecule type" value="Genomic_DNA"/>
</dbReference>
<protein>
    <recommendedName>
        <fullName evidence="2">TauD/TfdA-like domain-containing protein</fullName>
    </recommendedName>
</protein>
<reference evidence="3" key="1">
    <citation type="journal article" date="2023" name="Mol. Phylogenet. Evol.">
        <title>Genome-scale phylogeny and comparative genomics of the fungal order Sordariales.</title>
        <authorList>
            <person name="Hensen N."/>
            <person name="Bonometti L."/>
            <person name="Westerberg I."/>
            <person name="Brannstrom I.O."/>
            <person name="Guillou S."/>
            <person name="Cros-Aarteil S."/>
            <person name="Calhoun S."/>
            <person name="Haridas S."/>
            <person name="Kuo A."/>
            <person name="Mondo S."/>
            <person name="Pangilinan J."/>
            <person name="Riley R."/>
            <person name="LaButti K."/>
            <person name="Andreopoulos B."/>
            <person name="Lipzen A."/>
            <person name="Chen C."/>
            <person name="Yan M."/>
            <person name="Daum C."/>
            <person name="Ng V."/>
            <person name="Clum A."/>
            <person name="Steindorff A."/>
            <person name="Ohm R.A."/>
            <person name="Martin F."/>
            <person name="Silar P."/>
            <person name="Natvig D.O."/>
            <person name="Lalanne C."/>
            <person name="Gautier V."/>
            <person name="Ament-Velasquez S.L."/>
            <person name="Kruys A."/>
            <person name="Hutchinson M.I."/>
            <person name="Powell A.J."/>
            <person name="Barry K."/>
            <person name="Miller A.N."/>
            <person name="Grigoriev I.V."/>
            <person name="Debuchy R."/>
            <person name="Gladieux P."/>
            <person name="Hiltunen Thoren M."/>
            <person name="Johannesson H."/>
        </authorList>
    </citation>
    <scope>NUCLEOTIDE SEQUENCE</scope>
    <source>
        <strain evidence="3">PSN324</strain>
    </source>
</reference>
<feature type="domain" description="TauD/TfdA-like" evidence="2">
    <location>
        <begin position="91"/>
        <end position="343"/>
    </location>
</feature>
<dbReference type="InterPro" id="IPR050411">
    <property type="entry name" value="AlphaKG_dependent_hydroxylases"/>
</dbReference>
<dbReference type="InterPro" id="IPR003819">
    <property type="entry name" value="TauD/TfdA-like"/>
</dbReference>
<name>A0AAV9HBS3_9PEZI</name>
<dbReference type="Pfam" id="PF02668">
    <property type="entry name" value="TauD"/>
    <property type="match status" value="1"/>
</dbReference>
<dbReference type="GO" id="GO:0016491">
    <property type="term" value="F:oxidoreductase activity"/>
    <property type="evidence" value="ECO:0007669"/>
    <property type="project" value="UniProtKB-KW"/>
</dbReference>
<keyword evidence="4" id="KW-1185">Reference proteome</keyword>
<sequence length="392" mass="44115">MGAETILLQAHHRPTWGPLVLKGAYASNCDSATDTSRWPARLEGGLSWDGTTFASESDYMVMLNEADVLEVKAALHHFNSNTGLYGNEVTPATFPLPTLAPRLQRAGDDLHNGRGFVGVRGLSPCEFTPEDNVLIFLGISSYIGGKQGRQDEHGSMLMHLRNAQKSRTPQAERPIRYSDRASTFHTDTFCDILALQTRNNAHIGGQNLLASSWTVYNKLMEKNPAMVDLLAQPIWPFDSRGNFFPCSTRPLLYYCDGRVIMNFAREPLLGLNGVARAPNLPTLTQDQREALDAVEEIAKENQIVLQAECGDLLFINNHAVLHSREAFYDPPQNPNPRYLVRMWLKNEDLAWKLPQPLQHGNSRIYDDNELGERWNIMDVPRIEFKLSERLTS</sequence>
<dbReference type="PANTHER" id="PTHR10696:SF49">
    <property type="entry name" value="TAUD_TFDA-LIKE DOMAIN-CONTAINING PROTEIN"/>
    <property type="match status" value="1"/>
</dbReference>
<proteinExistence type="predicted"/>
<gene>
    <name evidence="3" type="ORF">QBC42DRAFT_280260</name>
</gene>
<accession>A0AAV9HBS3</accession>
<organism evidence="3 4">
    <name type="scientific">Cladorrhinum samala</name>
    <dbReference type="NCBI Taxonomy" id="585594"/>
    <lineage>
        <taxon>Eukaryota</taxon>
        <taxon>Fungi</taxon>
        <taxon>Dikarya</taxon>
        <taxon>Ascomycota</taxon>
        <taxon>Pezizomycotina</taxon>
        <taxon>Sordariomycetes</taxon>
        <taxon>Sordariomycetidae</taxon>
        <taxon>Sordariales</taxon>
        <taxon>Podosporaceae</taxon>
        <taxon>Cladorrhinum</taxon>
    </lineage>
</organism>
<dbReference type="PANTHER" id="PTHR10696">
    <property type="entry name" value="GAMMA-BUTYROBETAINE HYDROXYLASE-RELATED"/>
    <property type="match status" value="1"/>
</dbReference>
<reference evidence="3" key="2">
    <citation type="submission" date="2023-06" db="EMBL/GenBank/DDBJ databases">
        <authorList>
            <consortium name="Lawrence Berkeley National Laboratory"/>
            <person name="Mondo S.J."/>
            <person name="Hensen N."/>
            <person name="Bonometti L."/>
            <person name="Westerberg I."/>
            <person name="Brannstrom I.O."/>
            <person name="Guillou S."/>
            <person name="Cros-Aarteil S."/>
            <person name="Calhoun S."/>
            <person name="Haridas S."/>
            <person name="Kuo A."/>
            <person name="Pangilinan J."/>
            <person name="Riley R."/>
            <person name="Labutti K."/>
            <person name="Andreopoulos B."/>
            <person name="Lipzen A."/>
            <person name="Chen C."/>
            <person name="Yanf M."/>
            <person name="Daum C."/>
            <person name="Ng V."/>
            <person name="Clum A."/>
            <person name="Steindorff A."/>
            <person name="Ohm R."/>
            <person name="Martin F."/>
            <person name="Silar P."/>
            <person name="Natvig D."/>
            <person name="Lalanne C."/>
            <person name="Gautier V."/>
            <person name="Ament-Velasquez S.L."/>
            <person name="Kruys A."/>
            <person name="Hutchinson M.I."/>
            <person name="Powell A.J."/>
            <person name="Barry K."/>
            <person name="Miller A.N."/>
            <person name="Grigoriev I.V."/>
            <person name="Debuchy R."/>
            <person name="Gladieux P."/>
            <person name="Thoren M.H."/>
            <person name="Johannesson H."/>
        </authorList>
    </citation>
    <scope>NUCLEOTIDE SEQUENCE</scope>
    <source>
        <strain evidence="3">PSN324</strain>
    </source>
</reference>
<evidence type="ECO:0000313" key="3">
    <source>
        <dbReference type="EMBL" id="KAK4456937.1"/>
    </source>
</evidence>